<evidence type="ECO:0000256" key="4">
    <source>
        <dbReference type="ARBA" id="ARBA00034320"/>
    </source>
</evidence>
<dbReference type="CDD" id="cd03112">
    <property type="entry name" value="CobW-like"/>
    <property type="match status" value="1"/>
</dbReference>
<proteinExistence type="inferred from homology"/>
<dbReference type="SMART" id="SM00833">
    <property type="entry name" value="CobW_C"/>
    <property type="match status" value="1"/>
</dbReference>
<evidence type="ECO:0000256" key="5">
    <source>
        <dbReference type="ARBA" id="ARBA00049117"/>
    </source>
</evidence>
<dbReference type="PANTHER" id="PTHR43603">
    <property type="entry name" value="COBW DOMAIN-CONTAINING PROTEIN DDB_G0274527"/>
    <property type="match status" value="1"/>
</dbReference>
<dbReference type="InterPro" id="IPR011629">
    <property type="entry name" value="CobW-like_C"/>
</dbReference>
<keyword evidence="1" id="KW-0547">Nucleotide-binding</keyword>
<dbReference type="EMBL" id="FO681347">
    <property type="protein sequence ID" value="CCV64173.1"/>
    <property type="molecule type" value="Genomic_DNA"/>
</dbReference>
<dbReference type="Proteomes" id="UP000032740">
    <property type="component" value="Chromosome"/>
</dbReference>
<dbReference type="Pfam" id="PF02492">
    <property type="entry name" value="cobW"/>
    <property type="match status" value="1"/>
</dbReference>
<dbReference type="Gene3D" id="3.40.50.300">
    <property type="entry name" value="P-loop containing nucleotide triphosphate hydrolases"/>
    <property type="match status" value="1"/>
</dbReference>
<evidence type="ECO:0000256" key="6">
    <source>
        <dbReference type="SAM" id="MobiDB-lite"/>
    </source>
</evidence>
<evidence type="ECO:0000313" key="8">
    <source>
        <dbReference type="EMBL" id="CCV64173.1"/>
    </source>
</evidence>
<sequence>MENKKIPITILNGYLGAGKTTLLNHLLNNQVGLKIAVIVNDLSEVNIDAKLIEQGTSVEHIKEEMVELSNGCICCSLRSDLLVGITRLVDSKKYDYIIIESSGVTEPIPVAQTIIMGQTEDGRDLSQLCYIDSMLTVVDALRMKTEFNLGQALEEHGHEHEEHHHDHHHDDEEEKPIAGLLVEQLEFCNIVLLNKTDLVSKEELAIIKSYIKKIQPEATLIETKFGKVPFDQILNTHSFNLKTVANSAGWIQELDGHDHEEAHDHASEYGISSFVYRRKRPFDIKKLGLFYDYLPRSIVRTKGVIWLDINHDYAFMISQAGESMKFEEFGLWLGSRSEEDIQAYLKNSEKLRKNWDEYHDRQTELVIIGIHMDQKEVETMLDNALMTKEELETSWNEYLKIKNAK</sequence>
<dbReference type="HOGENOM" id="CLU_017452_2_0_14"/>
<gene>
    <name evidence="8" type="ORF">BN85405960</name>
</gene>
<feature type="compositionally biased region" description="Basic and acidic residues" evidence="6">
    <location>
        <begin position="155"/>
        <end position="170"/>
    </location>
</feature>
<dbReference type="InterPro" id="IPR027417">
    <property type="entry name" value="P-loop_NTPase"/>
</dbReference>
<evidence type="ECO:0000256" key="1">
    <source>
        <dbReference type="ARBA" id="ARBA00022741"/>
    </source>
</evidence>
<feature type="domain" description="CobW C-terminal" evidence="7">
    <location>
        <begin position="271"/>
        <end position="385"/>
    </location>
</feature>
<dbReference type="GO" id="GO:0000166">
    <property type="term" value="F:nucleotide binding"/>
    <property type="evidence" value="ECO:0007669"/>
    <property type="project" value="UniProtKB-KW"/>
</dbReference>
<keyword evidence="2" id="KW-0378">Hydrolase</keyword>
<dbReference type="SUPFAM" id="SSF52540">
    <property type="entry name" value="P-loop containing nucleoside triphosphate hydrolases"/>
    <property type="match status" value="1"/>
</dbReference>
<evidence type="ECO:0000256" key="2">
    <source>
        <dbReference type="ARBA" id="ARBA00022801"/>
    </source>
</evidence>
<keyword evidence="3" id="KW-0143">Chaperone</keyword>
<name>U4KKM8_ALTPJ</name>
<dbReference type="KEGG" id="apal:BN85405960"/>
<dbReference type="STRING" id="1318466.BN85405960"/>
<protein>
    <submittedName>
        <fullName evidence="8">Cobalamin (Vitamin B12) biosynthesis CobW-like protein</fullName>
    </submittedName>
</protein>
<feature type="region of interest" description="Disordered" evidence="6">
    <location>
        <begin position="155"/>
        <end position="174"/>
    </location>
</feature>
<organism evidence="8 9">
    <name type="scientific">Alteracholeplasma palmae (strain ATCC 49389 / J233)</name>
    <name type="common">Acholeplasma palmae</name>
    <dbReference type="NCBI Taxonomy" id="1318466"/>
    <lineage>
        <taxon>Bacteria</taxon>
        <taxon>Bacillati</taxon>
        <taxon>Mycoplasmatota</taxon>
        <taxon>Mollicutes</taxon>
        <taxon>Acholeplasmatales</taxon>
        <taxon>Acholeplasmataceae</taxon>
        <taxon>Acholeplasma</taxon>
    </lineage>
</organism>
<dbReference type="AlphaFoldDB" id="U4KKM8"/>
<evidence type="ECO:0000313" key="9">
    <source>
        <dbReference type="Proteomes" id="UP000032740"/>
    </source>
</evidence>
<dbReference type="Pfam" id="PF07683">
    <property type="entry name" value="CobW_C"/>
    <property type="match status" value="1"/>
</dbReference>
<reference evidence="8 9" key="1">
    <citation type="journal article" date="2013" name="J. Mol. Microbiol. Biotechnol.">
        <title>Analysis of the Complete Genomes of Acholeplasma brassicae , A. palmae and A. laidlawii and Their Comparison to the Obligate Parasites from ' Candidatus Phytoplasma'.</title>
        <authorList>
            <person name="Kube M."/>
            <person name="Siewert C."/>
            <person name="Migdoll A.M."/>
            <person name="Duduk B."/>
            <person name="Holz S."/>
            <person name="Rabus R."/>
            <person name="Seemuller E."/>
            <person name="Mitrovic J."/>
            <person name="Muller I."/>
            <person name="Buttner C."/>
            <person name="Reinhardt R."/>
        </authorList>
    </citation>
    <scope>NUCLEOTIDE SEQUENCE [LARGE SCALE GENOMIC DNA]</scope>
    <source>
        <strain evidence="8 9">J233</strain>
    </source>
</reference>
<dbReference type="InterPro" id="IPR003495">
    <property type="entry name" value="CobW/HypB/UreG_nucleotide-bd"/>
</dbReference>
<dbReference type="RefSeq" id="WP_026657985.1">
    <property type="nucleotide sequence ID" value="NC_022538.1"/>
</dbReference>
<comment type="catalytic activity">
    <reaction evidence="5">
        <text>GTP + H2O = GDP + phosphate + H(+)</text>
        <dbReference type="Rhea" id="RHEA:19669"/>
        <dbReference type="ChEBI" id="CHEBI:15377"/>
        <dbReference type="ChEBI" id="CHEBI:15378"/>
        <dbReference type="ChEBI" id="CHEBI:37565"/>
        <dbReference type="ChEBI" id="CHEBI:43474"/>
        <dbReference type="ChEBI" id="CHEBI:58189"/>
    </reaction>
    <physiologicalReaction direction="left-to-right" evidence="5">
        <dbReference type="Rhea" id="RHEA:19670"/>
    </physiologicalReaction>
</comment>
<evidence type="ECO:0000256" key="3">
    <source>
        <dbReference type="ARBA" id="ARBA00023186"/>
    </source>
</evidence>
<dbReference type="InterPro" id="IPR036627">
    <property type="entry name" value="CobW-likC_sf"/>
</dbReference>
<dbReference type="PANTHER" id="PTHR43603:SF1">
    <property type="entry name" value="ZINC-REGULATED GTPASE METALLOPROTEIN ACTIVATOR 1"/>
    <property type="match status" value="1"/>
</dbReference>
<accession>U4KKM8</accession>
<dbReference type="Gene3D" id="3.30.1220.10">
    <property type="entry name" value="CobW-like, C-terminal domain"/>
    <property type="match status" value="1"/>
</dbReference>
<comment type="similarity">
    <text evidence="4">Belongs to the SIMIBI class G3E GTPase family. ZNG1 subfamily.</text>
</comment>
<dbReference type="GO" id="GO:0016787">
    <property type="term" value="F:hydrolase activity"/>
    <property type="evidence" value="ECO:0007669"/>
    <property type="project" value="UniProtKB-KW"/>
</dbReference>
<keyword evidence="9" id="KW-1185">Reference proteome</keyword>
<dbReference type="InterPro" id="IPR051927">
    <property type="entry name" value="Zn_Chap_cDPG_Synth"/>
</dbReference>
<evidence type="ECO:0000259" key="7">
    <source>
        <dbReference type="SMART" id="SM00833"/>
    </source>
</evidence>
<dbReference type="OrthoDB" id="9812943at2"/>